<evidence type="ECO:0000256" key="1">
    <source>
        <dbReference type="ARBA" id="ARBA00022729"/>
    </source>
</evidence>
<evidence type="ECO:0000313" key="4">
    <source>
        <dbReference type="Proteomes" id="UP000182034"/>
    </source>
</evidence>
<keyword evidence="4" id="KW-1185">Reference proteome</keyword>
<evidence type="ECO:0000313" key="3">
    <source>
        <dbReference type="EMBL" id="SFZ95590.1"/>
    </source>
</evidence>
<accession>A0A1K2ITF4</accession>
<feature type="domain" description="Secretion system C-terminal sorting" evidence="2">
    <location>
        <begin position="438"/>
        <end position="501"/>
    </location>
</feature>
<dbReference type="Gene3D" id="2.80.10.50">
    <property type="match status" value="3"/>
</dbReference>
<dbReference type="InterPro" id="IPR026444">
    <property type="entry name" value="Secre_tail"/>
</dbReference>
<dbReference type="Proteomes" id="UP000182034">
    <property type="component" value="Unassembled WGS sequence"/>
</dbReference>
<dbReference type="NCBIfam" id="TIGR04183">
    <property type="entry name" value="Por_Secre_tail"/>
    <property type="match status" value="1"/>
</dbReference>
<name>A0A1K2ITF4_9FLAO</name>
<dbReference type="STRING" id="1612149.SAMN05216324_11145"/>
<keyword evidence="1" id="KW-0732">Signal</keyword>
<dbReference type="InterPro" id="IPR013431">
    <property type="entry name" value="Delta_60_rpt"/>
</dbReference>
<reference evidence="4" key="1">
    <citation type="submission" date="2016-10" db="EMBL/GenBank/DDBJ databases">
        <authorList>
            <person name="Varghese N."/>
            <person name="Submissions S."/>
        </authorList>
    </citation>
    <scope>NUCLEOTIDE SEQUENCE [LARGE SCALE GENOMIC DNA]</scope>
    <source>
        <strain evidence="4">SUR2</strain>
    </source>
</reference>
<dbReference type="RefSeq" id="WP_072410845.1">
    <property type="nucleotide sequence ID" value="NZ_FPKW01000011.1"/>
</dbReference>
<gene>
    <name evidence="3" type="ORF">SAMN05216324_11145</name>
</gene>
<dbReference type="Pfam" id="PF17164">
    <property type="entry name" value="DUF5122"/>
    <property type="match status" value="5"/>
</dbReference>
<proteinExistence type="predicted"/>
<evidence type="ECO:0000259" key="2">
    <source>
        <dbReference type="Pfam" id="PF18962"/>
    </source>
</evidence>
<dbReference type="NCBIfam" id="TIGR02608">
    <property type="entry name" value="delta_60_rpt"/>
    <property type="match status" value="7"/>
</dbReference>
<dbReference type="OrthoDB" id="9805017at2"/>
<dbReference type="AlphaFoldDB" id="A0A1K2ITF4"/>
<sequence length="503" mass="53228">MKQIFTFLSTLTFALGFSQDGFLDTTYGNSGFYVHNSGAYGKSIEIDANQKMVIGTYGTDLTFKFFRFSSSNQLDTTFGTGGSTSISLGGENAVLNDMKIQSDGKIVAVGYWEDAGSANRKDFIVIRLNADGTLDTTFNTTGKLTIAFGSNEDVANAVAIQNDGKILVAGHSFTGSYRDVAIARINVNGTLDNTFGTNGKITTDIAGNHDAATCIAINSDGKFAVGSYTYGAGSSSIFADFGIAKYNTNGSLDTSFSSDGKHVVVIASSFNDKPVAIAFQSNGKILMGGSAFLSTSSRDDFAVVRLNANGTLDTSFNTAGIFTTTLGSSDDTAYAMKLLSDGKILLAGTIASGSYNDIGLIRVTSSGYLDTTFGTNGKTQQGYGNLSVIQDMDVMSDGKIMVCGSAGTTNIFLARFNGSTPLSLGTNDLAADKKELSVYPNPVKDVLYSDQKLENFELYSAGGDLVRSGKNESSITFHDLPKGVYMLKIKNKDKGITKKIIKN</sequence>
<dbReference type="PANTHER" id="PTHR42754">
    <property type="entry name" value="ENDOGLUCANASE"/>
    <property type="match status" value="1"/>
</dbReference>
<dbReference type="PANTHER" id="PTHR42754:SF1">
    <property type="entry name" value="LIPOPROTEIN"/>
    <property type="match status" value="1"/>
</dbReference>
<organism evidence="3 4">
    <name type="scientific">Chryseobacterium limigenitum</name>
    <dbReference type="NCBI Taxonomy" id="1612149"/>
    <lineage>
        <taxon>Bacteria</taxon>
        <taxon>Pseudomonadati</taxon>
        <taxon>Bacteroidota</taxon>
        <taxon>Flavobacteriia</taxon>
        <taxon>Flavobacteriales</taxon>
        <taxon>Weeksellaceae</taxon>
        <taxon>Chryseobacterium group</taxon>
        <taxon>Chryseobacterium</taxon>
    </lineage>
</organism>
<dbReference type="Pfam" id="PF18962">
    <property type="entry name" value="Por_Secre_tail"/>
    <property type="match status" value="1"/>
</dbReference>
<protein>
    <submittedName>
        <fullName evidence="3">Delta-60 repeat domain-containing protein/Por secretion system C-terminal sorting domain-containing protein</fullName>
    </submittedName>
</protein>
<dbReference type="SUPFAM" id="SSF101898">
    <property type="entry name" value="NHL repeat"/>
    <property type="match status" value="1"/>
</dbReference>
<dbReference type="EMBL" id="FPKW01000011">
    <property type="protein sequence ID" value="SFZ95590.1"/>
    <property type="molecule type" value="Genomic_DNA"/>
</dbReference>